<evidence type="ECO:0000256" key="1">
    <source>
        <dbReference type="SAM" id="MobiDB-lite"/>
    </source>
</evidence>
<feature type="compositionally biased region" description="Gly residues" evidence="1">
    <location>
        <begin position="154"/>
        <end position="184"/>
    </location>
</feature>
<name>A0ABW1CPZ1_9ACTN</name>
<reference evidence="3" key="1">
    <citation type="journal article" date="2019" name="Int. J. Syst. Evol. Microbiol.">
        <title>The Global Catalogue of Microorganisms (GCM) 10K type strain sequencing project: providing services to taxonomists for standard genome sequencing and annotation.</title>
        <authorList>
            <consortium name="The Broad Institute Genomics Platform"/>
            <consortium name="The Broad Institute Genome Sequencing Center for Infectious Disease"/>
            <person name="Wu L."/>
            <person name="Ma J."/>
        </authorList>
    </citation>
    <scope>NUCLEOTIDE SEQUENCE [LARGE SCALE GENOMIC DNA]</scope>
    <source>
        <strain evidence="3">CCUG 53903</strain>
    </source>
</reference>
<evidence type="ECO:0000313" key="3">
    <source>
        <dbReference type="Proteomes" id="UP001596058"/>
    </source>
</evidence>
<sequence>MRWATGQAGGAALPDEVSVIVLENSDHLTTVIESGLAGQDTVIFVPDGPGDAAGPVVVPYEGSASEPGAEMSLSETFFLQMQDYATSEYMSVIGPTAIRIFGEEDFELYLSDADRAAAEGHFAEFLTHPTVRLADVPALGAAPEPAGRHPGPNAGSGPGAGLGSGAGSGSVAGLGSGAGSGSGADLGSDGPRLRLHAGPDGELSTSPTGLPLGKVGDDLTVLTAAWTRINAGSSHPCAVCLGAAVPEETRTAELAARPWLGRYLAALTGIRDLRLRGASDVRVSGFGGRLSTALESVAAPADLARPELPLLLWTDDAAYVHQQWPARTFEVERRAGELAETLLVCGSIEAAAEHDGQAGLDTVAAYFSKAGVRLT</sequence>
<accession>A0ABW1CPZ1</accession>
<dbReference type="EMBL" id="JBHSPA010000031">
    <property type="protein sequence ID" value="MFC5827809.1"/>
    <property type="molecule type" value="Genomic_DNA"/>
</dbReference>
<evidence type="ECO:0000313" key="2">
    <source>
        <dbReference type="EMBL" id="MFC5827809.1"/>
    </source>
</evidence>
<dbReference type="RefSeq" id="WP_379517310.1">
    <property type="nucleotide sequence ID" value="NZ_JBHSPA010000031.1"/>
</dbReference>
<protein>
    <submittedName>
        <fullName evidence="2">Daptide biosynthesis RiPP recognition protein</fullName>
    </submittedName>
</protein>
<dbReference type="InterPro" id="IPR049693">
    <property type="entry name" value="Daptide_RRE"/>
</dbReference>
<organism evidence="2 3">
    <name type="scientific">Nonomuraea insulae</name>
    <dbReference type="NCBI Taxonomy" id="1616787"/>
    <lineage>
        <taxon>Bacteria</taxon>
        <taxon>Bacillati</taxon>
        <taxon>Actinomycetota</taxon>
        <taxon>Actinomycetes</taxon>
        <taxon>Streptosporangiales</taxon>
        <taxon>Streptosporangiaceae</taxon>
        <taxon>Nonomuraea</taxon>
    </lineage>
</organism>
<dbReference type="NCBIfam" id="NF041823">
    <property type="entry name" value="daptide_RRE"/>
    <property type="match status" value="2"/>
</dbReference>
<proteinExistence type="predicted"/>
<keyword evidence="3" id="KW-1185">Reference proteome</keyword>
<dbReference type="Proteomes" id="UP001596058">
    <property type="component" value="Unassembled WGS sequence"/>
</dbReference>
<comment type="caution">
    <text evidence="2">The sequence shown here is derived from an EMBL/GenBank/DDBJ whole genome shotgun (WGS) entry which is preliminary data.</text>
</comment>
<gene>
    <name evidence="2" type="primary">mpaB</name>
    <name evidence="2" type="ORF">ACFPZ3_28445</name>
</gene>
<feature type="region of interest" description="Disordered" evidence="1">
    <location>
        <begin position="140"/>
        <end position="211"/>
    </location>
</feature>